<feature type="non-terminal residue" evidence="2">
    <location>
        <position position="107"/>
    </location>
</feature>
<organism evidence="2 3">
    <name type="scientific">Symbiodinium pilosum</name>
    <name type="common">Dinoflagellate</name>
    <dbReference type="NCBI Taxonomy" id="2952"/>
    <lineage>
        <taxon>Eukaryota</taxon>
        <taxon>Sar</taxon>
        <taxon>Alveolata</taxon>
        <taxon>Dinophyceae</taxon>
        <taxon>Suessiales</taxon>
        <taxon>Symbiodiniaceae</taxon>
        <taxon>Symbiodinium</taxon>
    </lineage>
</organism>
<sequence>VADRHPRAAPKQRRAAAATAVRIPEVLPAKTPSVASAPRGPVPPPFASAAPAAEAAVAEEDEDAEEEEAAQQEETEPLSAEQYAEWMKYYRDCAEYFEQCEKNCALE</sequence>
<dbReference type="Proteomes" id="UP000649617">
    <property type="component" value="Unassembled WGS sequence"/>
</dbReference>
<feature type="non-terminal residue" evidence="2">
    <location>
        <position position="1"/>
    </location>
</feature>
<dbReference type="OrthoDB" id="197400at2759"/>
<evidence type="ECO:0000313" key="3">
    <source>
        <dbReference type="Proteomes" id="UP000649617"/>
    </source>
</evidence>
<keyword evidence="3" id="KW-1185">Reference proteome</keyword>
<protein>
    <submittedName>
        <fullName evidence="2">MCAT protein</fullName>
    </submittedName>
</protein>
<evidence type="ECO:0000256" key="1">
    <source>
        <dbReference type="SAM" id="MobiDB-lite"/>
    </source>
</evidence>
<feature type="compositionally biased region" description="Low complexity" evidence="1">
    <location>
        <begin position="15"/>
        <end position="24"/>
    </location>
</feature>
<feature type="region of interest" description="Disordered" evidence="1">
    <location>
        <begin position="1"/>
        <end position="79"/>
    </location>
</feature>
<dbReference type="EMBL" id="CAJNIZ010033179">
    <property type="protein sequence ID" value="CAE7542879.1"/>
    <property type="molecule type" value="Genomic_DNA"/>
</dbReference>
<feature type="compositionally biased region" description="Acidic residues" evidence="1">
    <location>
        <begin position="57"/>
        <end position="76"/>
    </location>
</feature>
<reference evidence="2" key="1">
    <citation type="submission" date="2021-02" db="EMBL/GenBank/DDBJ databases">
        <authorList>
            <person name="Dougan E. K."/>
            <person name="Rhodes N."/>
            <person name="Thang M."/>
            <person name="Chan C."/>
        </authorList>
    </citation>
    <scope>NUCLEOTIDE SEQUENCE</scope>
</reference>
<gene>
    <name evidence="2" type="primary">MCAT</name>
    <name evidence="2" type="ORF">SPIL2461_LOCUS14375</name>
</gene>
<evidence type="ECO:0000313" key="2">
    <source>
        <dbReference type="EMBL" id="CAE7542879.1"/>
    </source>
</evidence>
<dbReference type="AlphaFoldDB" id="A0A812TXM6"/>
<accession>A0A812TXM6</accession>
<feature type="compositionally biased region" description="Low complexity" evidence="1">
    <location>
        <begin position="47"/>
        <end position="56"/>
    </location>
</feature>
<name>A0A812TXM6_SYMPI</name>
<comment type="caution">
    <text evidence="2">The sequence shown here is derived from an EMBL/GenBank/DDBJ whole genome shotgun (WGS) entry which is preliminary data.</text>
</comment>
<proteinExistence type="predicted"/>